<accession>A0AAV0AKG3</accession>
<sequence>MLFGLFEIAGWTPSDIPDLHGRVAIVTGGNSGVGFFTSLELARHGAKTYLACRDRNRAEEAVKKIKDVVPDADLEILNFDLTRIHSAHLAAEDFLKRETRLDILVNNAGILSSGYELSPDGIEVQACNGTGHFAFTIPLLPILIETSKYNPHVRIVNVASEAHRAAWRPDFSSLLGINQKSLGRFFRYSNSKLSNILFTNELQKKLNNSMVTCTSVHPGAVNTNLGNGYLKAFPILKLIKWIISWFLTSAEKGAYNQLYASTSPEAESSEFKGAYLVPNCKIGLKSELARDSDGKLGEQFWNLCEALVRENLKP</sequence>
<evidence type="ECO:0000256" key="1">
    <source>
        <dbReference type="ARBA" id="ARBA00006484"/>
    </source>
</evidence>
<dbReference type="Pfam" id="PF00106">
    <property type="entry name" value="adh_short"/>
    <property type="match status" value="1"/>
</dbReference>
<reference evidence="5" key="1">
    <citation type="submission" date="2022-06" db="EMBL/GenBank/DDBJ databases">
        <authorList>
            <consortium name="SYNGENTA / RWTH Aachen University"/>
        </authorList>
    </citation>
    <scope>NUCLEOTIDE SEQUENCE</scope>
</reference>
<dbReference type="PANTHER" id="PTHR24320">
    <property type="entry name" value="RETINOL DEHYDROGENASE"/>
    <property type="match status" value="1"/>
</dbReference>
<evidence type="ECO:0000256" key="3">
    <source>
        <dbReference type="ARBA" id="ARBA00023002"/>
    </source>
</evidence>
<dbReference type="GO" id="GO:0016491">
    <property type="term" value="F:oxidoreductase activity"/>
    <property type="evidence" value="ECO:0007669"/>
    <property type="project" value="UniProtKB-KW"/>
</dbReference>
<gene>
    <name evidence="5" type="ORF">PPACK8108_LOCUS2386</name>
</gene>
<dbReference type="PANTHER" id="PTHR24320:SF282">
    <property type="entry name" value="WW DOMAIN-CONTAINING OXIDOREDUCTASE"/>
    <property type="match status" value="1"/>
</dbReference>
<dbReference type="SUPFAM" id="SSF51735">
    <property type="entry name" value="NAD(P)-binding Rossmann-fold domains"/>
    <property type="match status" value="1"/>
</dbReference>
<dbReference type="AlphaFoldDB" id="A0AAV0AKG3"/>
<evidence type="ECO:0000256" key="4">
    <source>
        <dbReference type="RuleBase" id="RU000363"/>
    </source>
</evidence>
<keyword evidence="2" id="KW-0521">NADP</keyword>
<evidence type="ECO:0000256" key="2">
    <source>
        <dbReference type="ARBA" id="ARBA00022857"/>
    </source>
</evidence>
<dbReference type="PRINTS" id="PR00081">
    <property type="entry name" value="GDHRDH"/>
</dbReference>
<name>A0AAV0AKG3_PHAPC</name>
<keyword evidence="3" id="KW-0560">Oxidoreductase</keyword>
<proteinExistence type="inferred from homology"/>
<keyword evidence="6" id="KW-1185">Reference proteome</keyword>
<dbReference type="PRINTS" id="PR00080">
    <property type="entry name" value="SDRFAMILY"/>
</dbReference>
<dbReference type="InterPro" id="IPR002347">
    <property type="entry name" value="SDR_fam"/>
</dbReference>
<dbReference type="EMBL" id="CALTRL010000399">
    <property type="protein sequence ID" value="CAH7667944.1"/>
    <property type="molecule type" value="Genomic_DNA"/>
</dbReference>
<organism evidence="5 6">
    <name type="scientific">Phakopsora pachyrhizi</name>
    <name type="common">Asian soybean rust disease fungus</name>
    <dbReference type="NCBI Taxonomy" id="170000"/>
    <lineage>
        <taxon>Eukaryota</taxon>
        <taxon>Fungi</taxon>
        <taxon>Dikarya</taxon>
        <taxon>Basidiomycota</taxon>
        <taxon>Pucciniomycotina</taxon>
        <taxon>Pucciniomycetes</taxon>
        <taxon>Pucciniales</taxon>
        <taxon>Phakopsoraceae</taxon>
        <taxon>Phakopsora</taxon>
    </lineage>
</organism>
<dbReference type="InterPro" id="IPR036291">
    <property type="entry name" value="NAD(P)-bd_dom_sf"/>
</dbReference>
<evidence type="ECO:0000313" key="6">
    <source>
        <dbReference type="Proteomes" id="UP001153365"/>
    </source>
</evidence>
<comment type="similarity">
    <text evidence="1 4">Belongs to the short-chain dehydrogenases/reductases (SDR) family.</text>
</comment>
<evidence type="ECO:0000313" key="5">
    <source>
        <dbReference type="EMBL" id="CAH7667944.1"/>
    </source>
</evidence>
<dbReference type="Gene3D" id="3.40.50.720">
    <property type="entry name" value="NAD(P)-binding Rossmann-like Domain"/>
    <property type="match status" value="1"/>
</dbReference>
<protein>
    <recommendedName>
        <fullName evidence="7">NAD(P)-binding protein</fullName>
    </recommendedName>
</protein>
<evidence type="ECO:0008006" key="7">
    <source>
        <dbReference type="Google" id="ProtNLM"/>
    </source>
</evidence>
<dbReference type="Proteomes" id="UP001153365">
    <property type="component" value="Unassembled WGS sequence"/>
</dbReference>
<comment type="caution">
    <text evidence="5">The sequence shown here is derived from an EMBL/GenBank/DDBJ whole genome shotgun (WGS) entry which is preliminary data.</text>
</comment>